<evidence type="ECO:0000256" key="3">
    <source>
        <dbReference type="ARBA" id="ARBA00022448"/>
    </source>
</evidence>
<evidence type="ECO:0000256" key="11">
    <source>
        <dbReference type="PROSITE-ProRule" id="PRU00175"/>
    </source>
</evidence>
<evidence type="ECO:0000256" key="10">
    <source>
        <dbReference type="ARBA" id="ARBA00023242"/>
    </source>
</evidence>
<evidence type="ECO:0000313" key="17">
    <source>
        <dbReference type="Proteomes" id="UP000316621"/>
    </source>
</evidence>
<dbReference type="InterPro" id="IPR007527">
    <property type="entry name" value="Znf_SWIM"/>
</dbReference>
<protein>
    <recommendedName>
        <fullName evidence="18">SWIM-type domain-containing protein</fullName>
    </recommendedName>
</protein>
<dbReference type="Pfam" id="PF05172">
    <property type="entry name" value="RRM_Nup35"/>
    <property type="match status" value="1"/>
</dbReference>
<dbReference type="Proteomes" id="UP000316621">
    <property type="component" value="Chromosome 10"/>
</dbReference>
<dbReference type="InterPro" id="IPR012677">
    <property type="entry name" value="Nucleotide-bd_a/b_plait_sf"/>
</dbReference>
<dbReference type="SUPFAM" id="SSF54928">
    <property type="entry name" value="RNA-binding domain, RBD"/>
    <property type="match status" value="1"/>
</dbReference>
<dbReference type="Gene3D" id="3.30.70.330">
    <property type="match status" value="1"/>
</dbReference>
<evidence type="ECO:0000256" key="9">
    <source>
        <dbReference type="ARBA" id="ARBA00023132"/>
    </source>
</evidence>
<gene>
    <name evidence="16" type="ORF">C5167_044359</name>
</gene>
<dbReference type="CDD" id="cd12441">
    <property type="entry name" value="RRM_Nup53_like"/>
    <property type="match status" value="1"/>
</dbReference>
<dbReference type="Gramene" id="RZC81775">
    <property type="protein sequence ID" value="RZC81775"/>
    <property type="gene ID" value="C5167_044359"/>
</dbReference>
<keyword evidence="8" id="KW-0811">Translocation</keyword>
<dbReference type="Gene3D" id="3.30.40.10">
    <property type="entry name" value="Zinc/RING finger domain, C3HC4 (zinc finger)"/>
    <property type="match status" value="1"/>
</dbReference>
<dbReference type="GO" id="GO:0051028">
    <property type="term" value="P:mRNA transport"/>
    <property type="evidence" value="ECO:0007669"/>
    <property type="project" value="UniProtKB-UniRule"/>
</dbReference>
<dbReference type="InterPro" id="IPR011011">
    <property type="entry name" value="Znf_FYVE_PHD"/>
</dbReference>
<keyword evidence="6" id="KW-0862">Zinc</keyword>
<evidence type="ECO:0008006" key="18">
    <source>
        <dbReference type="Google" id="ProtNLM"/>
    </source>
</evidence>
<dbReference type="PANTHER" id="PTHR21540">
    <property type="entry name" value="RING FINGER AND SWIM DOMAIN-CONTAINING PROTEIN 2"/>
    <property type="match status" value="1"/>
</dbReference>
<proteinExistence type="inferred from homology"/>
<comment type="subcellular location">
    <subcellularLocation>
        <location evidence="1">Nucleus</location>
        <location evidence="1">Nuclear pore complex</location>
    </subcellularLocation>
</comment>
<keyword evidence="5 12" id="KW-0509">mRNA transport</keyword>
<keyword evidence="17" id="KW-1185">Reference proteome</keyword>
<dbReference type="PROSITE" id="PS50089">
    <property type="entry name" value="ZF_RING_2"/>
    <property type="match status" value="1"/>
</dbReference>
<feature type="domain" description="RING-type" evidence="13">
    <location>
        <begin position="329"/>
        <end position="375"/>
    </location>
</feature>
<keyword evidence="10 12" id="KW-0539">Nucleus</keyword>
<dbReference type="OrthoDB" id="2122982at2759"/>
<keyword evidence="3 12" id="KW-0813">Transport</keyword>
<dbReference type="GO" id="GO:0005643">
    <property type="term" value="C:nuclear pore"/>
    <property type="evidence" value="ECO:0007669"/>
    <property type="project" value="UniProtKB-SubCell"/>
</dbReference>
<dbReference type="Pfam" id="PF04434">
    <property type="entry name" value="SWIM"/>
    <property type="match status" value="1"/>
</dbReference>
<evidence type="ECO:0000256" key="7">
    <source>
        <dbReference type="ARBA" id="ARBA00022927"/>
    </source>
</evidence>
<dbReference type="GO" id="GO:0015031">
    <property type="term" value="P:protein transport"/>
    <property type="evidence" value="ECO:0007669"/>
    <property type="project" value="UniProtKB-KW"/>
</dbReference>
<dbReference type="GO" id="GO:0061630">
    <property type="term" value="F:ubiquitin protein ligase activity"/>
    <property type="evidence" value="ECO:0007669"/>
    <property type="project" value="InterPro"/>
</dbReference>
<evidence type="ECO:0000256" key="1">
    <source>
        <dbReference type="ARBA" id="ARBA00004567"/>
    </source>
</evidence>
<sequence length="394" mass="44341">MVHTVSSETDFGTKIPKPEIQCIPTLQHTETKPDIKIPKSEMPGFDFSTDVKPDIKIPKSEMADTKPDIKIPKSEMAFDDFKPDIKPPKPEVDVKPELVENSLPAENPDEEEWVTVYGFTYGEKESVLQEFGKCGIILDYDHAGNWMHILYQNQSEAQKALSKSGKHIKKDLIVGVNSVDANEKQALNGRNLSSYGSEDQIRKALRGCMSLLHRSESEFFVLAETGNVYNVTLSTTPTCRCNCPDSTVPCKHIFFVFLRVLGISQNDCRIWRKGLKPCQLTELLNMPTSPQALAGSRAREEFHRLYSMSEVNVGPPPSIKDEDVIDVQCPVCHQEMHFAAEAIECGSCGDVGHKRCLSVWRKRVAGRVHVCASCRQEWVSAEQNWYTNLADYMD</sequence>
<name>A0A4Y7LC48_PAPSO</name>
<organism evidence="16 17">
    <name type="scientific">Papaver somniferum</name>
    <name type="common">Opium poppy</name>
    <dbReference type="NCBI Taxonomy" id="3469"/>
    <lineage>
        <taxon>Eukaryota</taxon>
        <taxon>Viridiplantae</taxon>
        <taxon>Streptophyta</taxon>
        <taxon>Embryophyta</taxon>
        <taxon>Tracheophyta</taxon>
        <taxon>Spermatophyta</taxon>
        <taxon>Magnoliopsida</taxon>
        <taxon>Ranunculales</taxon>
        <taxon>Papaveraceae</taxon>
        <taxon>Papaveroideae</taxon>
        <taxon>Papaver</taxon>
    </lineage>
</organism>
<dbReference type="SUPFAM" id="SSF57903">
    <property type="entry name" value="FYVE/PHD zinc finger"/>
    <property type="match status" value="1"/>
</dbReference>
<keyword evidence="4 11" id="KW-0479">Metal-binding</keyword>
<dbReference type="InterPro" id="IPR039903">
    <property type="entry name" value="Zswim2"/>
</dbReference>
<dbReference type="EMBL" id="CM010724">
    <property type="protein sequence ID" value="RZC81775.1"/>
    <property type="molecule type" value="Genomic_DNA"/>
</dbReference>
<keyword evidence="9 12" id="KW-0906">Nuclear pore complex</keyword>
<dbReference type="InterPro" id="IPR001841">
    <property type="entry name" value="Znf_RING"/>
</dbReference>
<feature type="domain" description="RRM Nup35-type" evidence="15">
    <location>
        <begin position="108"/>
        <end position="186"/>
    </location>
</feature>
<evidence type="ECO:0000256" key="6">
    <source>
        <dbReference type="ARBA" id="ARBA00022833"/>
    </source>
</evidence>
<evidence type="ECO:0000256" key="2">
    <source>
        <dbReference type="ARBA" id="ARBA00009454"/>
    </source>
</evidence>
<dbReference type="PANTHER" id="PTHR21540:SF0">
    <property type="entry name" value="PHD FAMILY PROTEIN"/>
    <property type="match status" value="1"/>
</dbReference>
<evidence type="ECO:0000256" key="5">
    <source>
        <dbReference type="ARBA" id="ARBA00022816"/>
    </source>
</evidence>
<evidence type="ECO:0000256" key="12">
    <source>
        <dbReference type="PROSITE-ProRule" id="PRU00804"/>
    </source>
</evidence>
<reference evidence="16 17" key="1">
    <citation type="journal article" date="2018" name="Science">
        <title>The opium poppy genome and morphinan production.</title>
        <authorList>
            <person name="Guo L."/>
            <person name="Winzer T."/>
            <person name="Yang X."/>
            <person name="Li Y."/>
            <person name="Ning Z."/>
            <person name="He Z."/>
            <person name="Teodor R."/>
            <person name="Lu Y."/>
            <person name="Bowser T.A."/>
            <person name="Graham I.A."/>
            <person name="Ye K."/>
        </authorList>
    </citation>
    <scope>NUCLEOTIDE SEQUENCE [LARGE SCALE GENOMIC DNA]</scope>
    <source>
        <strain evidence="17">cv. HN1</strain>
        <tissue evidence="16">Leaves</tissue>
    </source>
</reference>
<evidence type="ECO:0000259" key="14">
    <source>
        <dbReference type="PROSITE" id="PS50966"/>
    </source>
</evidence>
<evidence type="ECO:0000259" key="13">
    <source>
        <dbReference type="PROSITE" id="PS50089"/>
    </source>
</evidence>
<feature type="domain" description="SWIM-type" evidence="14">
    <location>
        <begin position="229"/>
        <end position="261"/>
    </location>
</feature>
<evidence type="ECO:0000259" key="15">
    <source>
        <dbReference type="PROSITE" id="PS51472"/>
    </source>
</evidence>
<evidence type="ECO:0000256" key="8">
    <source>
        <dbReference type="ARBA" id="ARBA00023010"/>
    </source>
</evidence>
<evidence type="ECO:0000313" key="16">
    <source>
        <dbReference type="EMBL" id="RZC81775.1"/>
    </source>
</evidence>
<keyword evidence="4 11" id="KW-0863">Zinc-finger</keyword>
<dbReference type="PROSITE" id="PS51472">
    <property type="entry name" value="RRM_NUP35"/>
    <property type="match status" value="1"/>
</dbReference>
<dbReference type="PROSITE" id="PS50966">
    <property type="entry name" value="ZF_SWIM"/>
    <property type="match status" value="1"/>
</dbReference>
<dbReference type="AlphaFoldDB" id="A0A4Y7LC48"/>
<dbReference type="InterPro" id="IPR007846">
    <property type="entry name" value="RRM_NUP35_dom"/>
</dbReference>
<accession>A0A4Y7LC48</accession>
<evidence type="ECO:0000256" key="4">
    <source>
        <dbReference type="ARBA" id="ARBA00022771"/>
    </source>
</evidence>
<dbReference type="GO" id="GO:0008270">
    <property type="term" value="F:zinc ion binding"/>
    <property type="evidence" value="ECO:0007669"/>
    <property type="project" value="UniProtKB-KW"/>
</dbReference>
<comment type="similarity">
    <text evidence="2">Belongs to the Nup35 family.</text>
</comment>
<dbReference type="InterPro" id="IPR035979">
    <property type="entry name" value="RBD_domain_sf"/>
</dbReference>
<dbReference type="InterPro" id="IPR013083">
    <property type="entry name" value="Znf_RING/FYVE/PHD"/>
</dbReference>
<dbReference type="GO" id="GO:0003676">
    <property type="term" value="F:nucleic acid binding"/>
    <property type="evidence" value="ECO:0007669"/>
    <property type="project" value="InterPro"/>
</dbReference>
<keyword evidence="7" id="KW-0653">Protein transport</keyword>
<dbReference type="FunFam" id="3.30.70.330:FF:000095">
    <property type="entry name" value="Putative Nucleoporin NUP53"/>
    <property type="match status" value="1"/>
</dbReference>